<dbReference type="CDD" id="cd23763">
    <property type="entry name" value="ASKHA_ATPase_ROK"/>
    <property type="match status" value="1"/>
</dbReference>
<proteinExistence type="inferred from homology"/>
<evidence type="ECO:0000313" key="2">
    <source>
        <dbReference type="EMBL" id="RNB52499.1"/>
    </source>
</evidence>
<dbReference type="SUPFAM" id="SSF53067">
    <property type="entry name" value="Actin-like ATPase domain"/>
    <property type="match status" value="1"/>
</dbReference>
<evidence type="ECO:0000313" key="3">
    <source>
        <dbReference type="Proteomes" id="UP000275048"/>
    </source>
</evidence>
<dbReference type="EMBL" id="RHHB01000001">
    <property type="protein sequence ID" value="RNB52499.1"/>
    <property type="molecule type" value="Genomic_DNA"/>
</dbReference>
<dbReference type="InterPro" id="IPR000600">
    <property type="entry name" value="ROK"/>
</dbReference>
<dbReference type="PANTHER" id="PTHR18964:SF169">
    <property type="entry name" value="N-ACETYLMANNOSAMINE KINASE"/>
    <property type="match status" value="1"/>
</dbReference>
<comment type="caution">
    <text evidence="2">The sequence shown here is derived from an EMBL/GenBank/DDBJ whole genome shotgun (WGS) entry which is preliminary data.</text>
</comment>
<dbReference type="Pfam" id="PF00480">
    <property type="entry name" value="ROK"/>
    <property type="match status" value="1"/>
</dbReference>
<dbReference type="Proteomes" id="UP000275048">
    <property type="component" value="Unassembled WGS sequence"/>
</dbReference>
<name>A0A3M8AN98_9MICO</name>
<evidence type="ECO:0000256" key="1">
    <source>
        <dbReference type="ARBA" id="ARBA00006479"/>
    </source>
</evidence>
<dbReference type="AlphaFoldDB" id="A0A3M8AN98"/>
<accession>A0A3M8AN98</accession>
<dbReference type="InterPro" id="IPR043129">
    <property type="entry name" value="ATPase_NBD"/>
</dbReference>
<reference evidence="2 3" key="1">
    <citation type="submission" date="2018-10" db="EMBL/GenBank/DDBJ databases">
        <title>Isolation, diversity and antibacterial activity of antinobacteria from the wheat rhizosphere soil.</title>
        <authorList>
            <person name="Sun T."/>
        </authorList>
    </citation>
    <scope>NUCLEOTIDE SEQUENCE [LARGE SCALE GENOMIC DNA]</scope>
    <source>
        <strain evidence="2 3">SJ-23</strain>
    </source>
</reference>
<dbReference type="Gene3D" id="3.30.420.40">
    <property type="match status" value="2"/>
</dbReference>
<dbReference type="PANTHER" id="PTHR18964">
    <property type="entry name" value="ROK (REPRESSOR, ORF, KINASE) FAMILY"/>
    <property type="match status" value="1"/>
</dbReference>
<gene>
    <name evidence="2" type="ORF">EDM22_00765</name>
</gene>
<protein>
    <submittedName>
        <fullName evidence="2">ROK family protein</fullName>
    </submittedName>
</protein>
<sequence>MEVALAVDIGGTKVDAALVDGAGGIVPGSRHREATGAGQTSATFSTVLASVCGRAADAAAPGSHRIVGVGIGAAGPLLRGGTSISPLNMPGIRDFALAPAVASAAPGAPVRVALDGTCITLAEHRFGALRGVRNGIAMVVSTGIGGGIVLDGRIVLGNAGNAGHVGQVWVRRPDPADPVRATVEAVAAGPATVRWANERGWPGADGRALAVDYAARHPLAVEAVHRSASAVGHAIAAYAALLDLEVVAIGGGFARVARDYVELVEAAAHELAVLPAARGIRVVRAALGDDAPLVGAAMLVLAGVGEPQPQAPAAGG</sequence>
<comment type="similarity">
    <text evidence="1">Belongs to the ROK (NagC/XylR) family.</text>
</comment>
<organism evidence="2 3">
    <name type="scientific">Agromyces tardus</name>
    <dbReference type="NCBI Taxonomy" id="2583849"/>
    <lineage>
        <taxon>Bacteria</taxon>
        <taxon>Bacillati</taxon>
        <taxon>Actinomycetota</taxon>
        <taxon>Actinomycetes</taxon>
        <taxon>Micrococcales</taxon>
        <taxon>Microbacteriaceae</taxon>
        <taxon>Agromyces</taxon>
    </lineage>
</organism>
<keyword evidence="3" id="KW-1185">Reference proteome</keyword>
<dbReference type="OrthoDB" id="8772678at2"/>